<dbReference type="Gene3D" id="2.60.40.10">
    <property type="entry name" value="Immunoglobulins"/>
    <property type="match status" value="1"/>
</dbReference>
<reference evidence="2" key="2">
    <citation type="submission" date="2025-08" db="UniProtKB">
        <authorList>
            <consortium name="Ensembl"/>
        </authorList>
    </citation>
    <scope>IDENTIFICATION</scope>
</reference>
<organism evidence="2 3">
    <name type="scientific">Melopsittacus undulatus</name>
    <name type="common">Budgerigar</name>
    <name type="synonym">Psittacus undulatus</name>
    <dbReference type="NCBI Taxonomy" id="13146"/>
    <lineage>
        <taxon>Eukaryota</taxon>
        <taxon>Metazoa</taxon>
        <taxon>Chordata</taxon>
        <taxon>Craniata</taxon>
        <taxon>Vertebrata</taxon>
        <taxon>Euteleostomi</taxon>
        <taxon>Archelosauria</taxon>
        <taxon>Archosauria</taxon>
        <taxon>Dinosauria</taxon>
        <taxon>Saurischia</taxon>
        <taxon>Theropoda</taxon>
        <taxon>Coelurosauria</taxon>
        <taxon>Aves</taxon>
        <taxon>Neognathae</taxon>
        <taxon>Neoaves</taxon>
        <taxon>Telluraves</taxon>
        <taxon>Australaves</taxon>
        <taxon>Psittaciformes</taxon>
        <taxon>Psittaculidae</taxon>
        <taxon>Melopsittacus</taxon>
    </lineage>
</organism>
<dbReference type="Ensembl" id="ENSMUNT00000035806.1">
    <property type="protein sequence ID" value="ENSMUNP00000023489.1"/>
    <property type="gene ID" value="ENSMUNG00000017868.1"/>
</dbReference>
<dbReference type="AlphaFoldDB" id="A0A8V5GPN6"/>
<accession>A0A8V5GPN6</accession>
<feature type="compositionally biased region" description="Gly residues" evidence="1">
    <location>
        <begin position="1"/>
        <end position="17"/>
    </location>
</feature>
<dbReference type="InterPro" id="IPR007110">
    <property type="entry name" value="Ig-like_dom"/>
</dbReference>
<evidence type="ECO:0000256" key="1">
    <source>
        <dbReference type="SAM" id="MobiDB-lite"/>
    </source>
</evidence>
<dbReference type="InterPro" id="IPR055139">
    <property type="entry name" value="IL18BP-like_dom"/>
</dbReference>
<protein>
    <submittedName>
        <fullName evidence="2">Uncharacterized protein</fullName>
    </submittedName>
</protein>
<sequence>MAGGYWTGVGGAVGGRAQGSPPSPDPISAPSPAPPVPALLRPDLQLHRYEGMGGGVRVSSCPLLTPRARGAPLTSPPLCAPPPQDPWPCSPPASPSCGPRRAPPAQVGPGDSVTARCEALSALPELTLLYWLGNGSFVEQLPPHGSAALIGCREEPRPQGALLRRDLRLEPFCARHAHTAFTCVLLSPQGARTADLRWPTAHARR</sequence>
<dbReference type="GO" id="GO:0042007">
    <property type="term" value="F:interleukin-18 binding"/>
    <property type="evidence" value="ECO:0007669"/>
    <property type="project" value="InterPro"/>
</dbReference>
<dbReference type="Proteomes" id="UP000694405">
    <property type="component" value="Unassembled WGS sequence"/>
</dbReference>
<proteinExistence type="predicted"/>
<dbReference type="InterPro" id="IPR039681">
    <property type="entry name" value="IL18BP"/>
</dbReference>
<reference evidence="2" key="3">
    <citation type="submission" date="2025-09" db="UniProtKB">
        <authorList>
            <consortium name="Ensembl"/>
        </authorList>
    </citation>
    <scope>IDENTIFICATION</scope>
</reference>
<feature type="region of interest" description="Disordered" evidence="1">
    <location>
        <begin position="1"/>
        <end position="45"/>
    </location>
</feature>
<feature type="compositionally biased region" description="Low complexity" evidence="1">
    <location>
        <begin position="95"/>
        <end position="105"/>
    </location>
</feature>
<feature type="region of interest" description="Disordered" evidence="1">
    <location>
        <begin position="84"/>
        <end position="110"/>
    </location>
</feature>
<name>A0A8V5GPN6_MELUD</name>
<evidence type="ECO:0000313" key="2">
    <source>
        <dbReference type="Ensembl" id="ENSMUNP00000023489.1"/>
    </source>
</evidence>
<dbReference type="PROSITE" id="PS50835">
    <property type="entry name" value="IG_LIKE"/>
    <property type="match status" value="1"/>
</dbReference>
<dbReference type="Pfam" id="PF22009">
    <property type="entry name" value="YLDV-IL18BP-like"/>
    <property type="match status" value="1"/>
</dbReference>
<feature type="compositionally biased region" description="Pro residues" evidence="1">
    <location>
        <begin position="84"/>
        <end position="94"/>
    </location>
</feature>
<dbReference type="PANTHER" id="PTHR14292:SF2">
    <property type="entry name" value="INTERLEUKIN-18-BINDING PROTEIN"/>
    <property type="match status" value="1"/>
</dbReference>
<feature type="compositionally biased region" description="Pro residues" evidence="1">
    <location>
        <begin position="21"/>
        <end position="37"/>
    </location>
</feature>
<dbReference type="PANTHER" id="PTHR14292">
    <property type="entry name" value="INTERLEUKIN-18-BINDING PROTEIN"/>
    <property type="match status" value="1"/>
</dbReference>
<keyword evidence="3" id="KW-1185">Reference proteome</keyword>
<reference evidence="2" key="1">
    <citation type="submission" date="2020-03" db="EMBL/GenBank/DDBJ databases">
        <title>Melopsittacus undulatus (budgerigar) genome, bMelUnd1, maternal haplotype with Z.</title>
        <authorList>
            <person name="Gedman G."/>
            <person name="Mountcastle J."/>
            <person name="Haase B."/>
            <person name="Formenti G."/>
            <person name="Wright T."/>
            <person name="Apodaca J."/>
            <person name="Pelan S."/>
            <person name="Chow W."/>
            <person name="Rhie A."/>
            <person name="Howe K."/>
            <person name="Fedrigo O."/>
            <person name="Jarvis E.D."/>
        </authorList>
    </citation>
    <scope>NUCLEOTIDE SEQUENCE [LARGE SCALE GENOMIC DNA]</scope>
</reference>
<dbReference type="InterPro" id="IPR013783">
    <property type="entry name" value="Ig-like_fold"/>
</dbReference>
<evidence type="ECO:0000313" key="3">
    <source>
        <dbReference type="Proteomes" id="UP000694405"/>
    </source>
</evidence>